<dbReference type="Proteomes" id="UP000053097">
    <property type="component" value="Unassembled WGS sequence"/>
</dbReference>
<evidence type="ECO:0000256" key="2">
    <source>
        <dbReference type="ARBA" id="ARBA00022692"/>
    </source>
</evidence>
<gene>
    <name evidence="6" type="ORF">X777_05840</name>
</gene>
<dbReference type="OrthoDB" id="3222at2759"/>
<dbReference type="Gene3D" id="1.20.1080.10">
    <property type="entry name" value="Glycerol uptake facilitator protein"/>
    <property type="match status" value="1"/>
</dbReference>
<evidence type="ECO:0000256" key="5">
    <source>
        <dbReference type="SAM" id="Phobius"/>
    </source>
</evidence>
<keyword evidence="4 5" id="KW-0472">Membrane</keyword>
<evidence type="ECO:0000313" key="6">
    <source>
        <dbReference type="EMBL" id="EZA53991.1"/>
    </source>
</evidence>
<protein>
    <submittedName>
        <fullName evidence="6">Aquaporin AQPAe.a</fullName>
    </submittedName>
</protein>
<feature type="transmembrane region" description="Helical" evidence="5">
    <location>
        <begin position="49"/>
        <end position="65"/>
    </location>
</feature>
<sequence length="147" mass="16773">MRMKEFVGLEEVTRLDFLVSLFAEILGTFLLVLIGCASCITWVANMPPSVLHIAFTFGLAVASLAQEDEKREKTKEREREGAVYPTNTNDNHHTKVCISYRFHSQRVALFTLFSNTLYFEYFKVEAPFTSLKFCDSVSHLILLTLVP</sequence>
<dbReference type="Pfam" id="PF00230">
    <property type="entry name" value="MIP"/>
    <property type="match status" value="1"/>
</dbReference>
<dbReference type="AlphaFoldDB" id="A0A026WE96"/>
<dbReference type="STRING" id="2015173.A0A026WE96"/>
<reference evidence="6 7" key="1">
    <citation type="journal article" date="2014" name="Curr. Biol.">
        <title>The genome of the clonal raider ant Cerapachys biroi.</title>
        <authorList>
            <person name="Oxley P.R."/>
            <person name="Ji L."/>
            <person name="Fetter-Pruneda I."/>
            <person name="McKenzie S.K."/>
            <person name="Li C."/>
            <person name="Hu H."/>
            <person name="Zhang G."/>
            <person name="Kronauer D.J."/>
        </authorList>
    </citation>
    <scope>NUCLEOTIDE SEQUENCE [LARGE SCALE GENOMIC DNA]</scope>
</reference>
<evidence type="ECO:0000313" key="7">
    <source>
        <dbReference type="Proteomes" id="UP000053097"/>
    </source>
</evidence>
<comment type="subcellular location">
    <subcellularLocation>
        <location evidence="1">Membrane</location>
        <topology evidence="1">Multi-pass membrane protein</topology>
    </subcellularLocation>
</comment>
<evidence type="ECO:0000256" key="1">
    <source>
        <dbReference type="ARBA" id="ARBA00004141"/>
    </source>
</evidence>
<dbReference type="GO" id="GO:0016020">
    <property type="term" value="C:membrane"/>
    <property type="evidence" value="ECO:0007669"/>
    <property type="project" value="UniProtKB-SubCell"/>
</dbReference>
<keyword evidence="7" id="KW-1185">Reference proteome</keyword>
<dbReference type="GO" id="GO:0015267">
    <property type="term" value="F:channel activity"/>
    <property type="evidence" value="ECO:0007669"/>
    <property type="project" value="InterPro"/>
</dbReference>
<proteinExistence type="predicted"/>
<name>A0A026WE96_OOCBI</name>
<dbReference type="InterPro" id="IPR000425">
    <property type="entry name" value="MIP"/>
</dbReference>
<accession>A0A026WE96</accession>
<dbReference type="SUPFAM" id="SSF81338">
    <property type="entry name" value="Aquaporin-like"/>
    <property type="match status" value="1"/>
</dbReference>
<dbReference type="InterPro" id="IPR023271">
    <property type="entry name" value="Aquaporin-like"/>
</dbReference>
<feature type="transmembrane region" description="Helical" evidence="5">
    <location>
        <begin position="21"/>
        <end position="43"/>
    </location>
</feature>
<keyword evidence="2 5" id="KW-0812">Transmembrane</keyword>
<organism evidence="6 7">
    <name type="scientific">Ooceraea biroi</name>
    <name type="common">Clonal raider ant</name>
    <name type="synonym">Cerapachys biroi</name>
    <dbReference type="NCBI Taxonomy" id="2015173"/>
    <lineage>
        <taxon>Eukaryota</taxon>
        <taxon>Metazoa</taxon>
        <taxon>Ecdysozoa</taxon>
        <taxon>Arthropoda</taxon>
        <taxon>Hexapoda</taxon>
        <taxon>Insecta</taxon>
        <taxon>Pterygota</taxon>
        <taxon>Neoptera</taxon>
        <taxon>Endopterygota</taxon>
        <taxon>Hymenoptera</taxon>
        <taxon>Apocrita</taxon>
        <taxon>Aculeata</taxon>
        <taxon>Formicoidea</taxon>
        <taxon>Formicidae</taxon>
        <taxon>Dorylinae</taxon>
        <taxon>Ooceraea</taxon>
    </lineage>
</organism>
<keyword evidence="3 5" id="KW-1133">Transmembrane helix</keyword>
<evidence type="ECO:0000256" key="4">
    <source>
        <dbReference type="ARBA" id="ARBA00023136"/>
    </source>
</evidence>
<dbReference type="EMBL" id="KK107260">
    <property type="protein sequence ID" value="EZA53991.1"/>
    <property type="molecule type" value="Genomic_DNA"/>
</dbReference>
<evidence type="ECO:0000256" key="3">
    <source>
        <dbReference type="ARBA" id="ARBA00022989"/>
    </source>
</evidence>